<dbReference type="PANTHER" id="PTHR13267">
    <property type="entry name" value="ZINC FINGER PROTEIN 277"/>
    <property type="match status" value="1"/>
</dbReference>
<accession>A0A1S3DET7</accession>
<dbReference type="STRING" id="121845.A0A1S3DET7"/>
<feature type="domain" description="C2H2-type" evidence="7">
    <location>
        <begin position="184"/>
        <end position="213"/>
    </location>
</feature>
<dbReference type="PROSITE" id="PS00028">
    <property type="entry name" value="ZINC_FINGER_C2H2_1"/>
    <property type="match status" value="2"/>
</dbReference>
<dbReference type="Gene3D" id="3.30.160.60">
    <property type="entry name" value="Classic Zinc Finger"/>
    <property type="match status" value="1"/>
</dbReference>
<dbReference type="Pfam" id="PF12756">
    <property type="entry name" value="zf-C2H2_2"/>
    <property type="match status" value="2"/>
</dbReference>
<dbReference type="SUPFAM" id="SSF57667">
    <property type="entry name" value="beta-beta-alpha zinc fingers"/>
    <property type="match status" value="2"/>
</dbReference>
<dbReference type="Proteomes" id="UP000079169">
    <property type="component" value="Unplaced"/>
</dbReference>
<dbReference type="RefSeq" id="XP_008480432.1">
    <property type="nucleotide sequence ID" value="XM_008482210.2"/>
</dbReference>
<dbReference type="InterPro" id="IPR036236">
    <property type="entry name" value="Znf_C2H2_sf"/>
</dbReference>
<feature type="domain" description="C2H2-type" evidence="7">
    <location>
        <begin position="237"/>
        <end position="266"/>
    </location>
</feature>
<reference evidence="9" key="1">
    <citation type="submission" date="2025-08" db="UniProtKB">
        <authorList>
            <consortium name="RefSeq"/>
        </authorList>
    </citation>
    <scope>IDENTIFICATION</scope>
</reference>
<evidence type="ECO:0000256" key="2">
    <source>
        <dbReference type="ARBA" id="ARBA00022771"/>
    </source>
</evidence>
<dbReference type="OMA" id="FCERTYK"/>
<dbReference type="GeneID" id="103517188"/>
<evidence type="ECO:0000256" key="1">
    <source>
        <dbReference type="ARBA" id="ARBA00022723"/>
    </source>
</evidence>
<name>A0A1S3DET7_DIACI</name>
<evidence type="ECO:0000256" key="5">
    <source>
        <dbReference type="PROSITE-ProRule" id="PRU00042"/>
    </source>
</evidence>
<dbReference type="PANTHER" id="PTHR13267:SF3">
    <property type="entry name" value="ZINC FINGER PROTEIN 277"/>
    <property type="match status" value="1"/>
</dbReference>
<dbReference type="InterPro" id="IPR013087">
    <property type="entry name" value="Znf_C2H2_type"/>
</dbReference>
<comment type="similarity">
    <text evidence="4">Belongs to the ZNF277 family.</text>
</comment>
<dbReference type="SMART" id="SM00355">
    <property type="entry name" value="ZnF_C2H2"/>
    <property type="match status" value="4"/>
</dbReference>
<dbReference type="KEGG" id="dci:103517188"/>
<organism evidence="8 9">
    <name type="scientific">Diaphorina citri</name>
    <name type="common">Asian citrus psyllid</name>
    <dbReference type="NCBI Taxonomy" id="121845"/>
    <lineage>
        <taxon>Eukaryota</taxon>
        <taxon>Metazoa</taxon>
        <taxon>Ecdysozoa</taxon>
        <taxon>Arthropoda</taxon>
        <taxon>Hexapoda</taxon>
        <taxon>Insecta</taxon>
        <taxon>Pterygota</taxon>
        <taxon>Neoptera</taxon>
        <taxon>Paraneoptera</taxon>
        <taxon>Hemiptera</taxon>
        <taxon>Sternorrhyncha</taxon>
        <taxon>Psylloidea</taxon>
        <taxon>Psyllidae</taxon>
        <taxon>Diaphorininae</taxon>
        <taxon>Diaphorina</taxon>
    </lineage>
</organism>
<sequence>MFGPLTFPHESKPDNNASPSTDNVEEVVCILCPERCPSHNELLTHIFVSHKLVIADVPLIADLNLYLEYWRVKLRQVDLSHICTGIQMNGELYHLLSDVLPEDKMLRDGLHIKRLEKALVQQELERTDTSYSAQCMFCRHDMGPTRVHYINHLSEFHNVQLGAPDTLVYVDKLLAVVQRQVDNLKCLFCERTYKTRDVLKEHMRKKGHKRLNPYNEMYDQFYIDSYREMDRSWKVHLKCLFCERTYKTRDVLKEHMRKKGHKRLNPHNEMYDQFYIDTYREMDRSWKVQ</sequence>
<evidence type="ECO:0000256" key="6">
    <source>
        <dbReference type="SAM" id="MobiDB-lite"/>
    </source>
</evidence>
<keyword evidence="8" id="KW-1185">Reference proteome</keyword>
<keyword evidence="2 5" id="KW-0863">Zinc-finger</keyword>
<evidence type="ECO:0000259" key="7">
    <source>
        <dbReference type="PROSITE" id="PS50157"/>
    </source>
</evidence>
<evidence type="ECO:0000256" key="4">
    <source>
        <dbReference type="ARBA" id="ARBA00034119"/>
    </source>
</evidence>
<evidence type="ECO:0000256" key="3">
    <source>
        <dbReference type="ARBA" id="ARBA00022833"/>
    </source>
</evidence>
<dbReference type="AlphaFoldDB" id="A0A1S3DET7"/>
<dbReference type="PROSITE" id="PS50157">
    <property type="entry name" value="ZINC_FINGER_C2H2_2"/>
    <property type="match status" value="2"/>
</dbReference>
<dbReference type="InterPro" id="IPR040048">
    <property type="entry name" value="ZNF277"/>
</dbReference>
<evidence type="ECO:0000313" key="8">
    <source>
        <dbReference type="Proteomes" id="UP000079169"/>
    </source>
</evidence>
<feature type="region of interest" description="Disordered" evidence="6">
    <location>
        <begin position="1"/>
        <end position="21"/>
    </location>
</feature>
<dbReference type="GO" id="GO:0008270">
    <property type="term" value="F:zinc ion binding"/>
    <property type="evidence" value="ECO:0007669"/>
    <property type="project" value="UniProtKB-KW"/>
</dbReference>
<protein>
    <submittedName>
        <fullName evidence="9">Zinc finger protein 277-like</fullName>
    </submittedName>
</protein>
<dbReference type="PaxDb" id="121845-A0A1S3DET7"/>
<keyword evidence="1" id="KW-0479">Metal-binding</keyword>
<proteinExistence type="inferred from homology"/>
<gene>
    <name evidence="9" type="primary">LOC103517188</name>
</gene>
<keyword evidence="3" id="KW-0862">Zinc</keyword>
<evidence type="ECO:0000313" key="9">
    <source>
        <dbReference type="RefSeq" id="XP_008480432.1"/>
    </source>
</evidence>
<dbReference type="InterPro" id="IPR041661">
    <property type="entry name" value="ZN622/Rei1/Reh1_Znf-C2H2"/>
</dbReference>